<gene>
    <name evidence="9" type="primary">Ptprq</name>
    <name evidence="9" type="ORF">AWC38_SpisGene16273</name>
</gene>
<feature type="domain" description="Fibronectin type-III" evidence="7">
    <location>
        <begin position="2277"/>
        <end position="2376"/>
    </location>
</feature>
<dbReference type="InterPro" id="IPR003961">
    <property type="entry name" value="FN3_dom"/>
</dbReference>
<feature type="compositionally biased region" description="Basic and acidic residues" evidence="3">
    <location>
        <begin position="3108"/>
        <end position="3117"/>
    </location>
</feature>
<dbReference type="Gene3D" id="1.10.287.70">
    <property type="match status" value="1"/>
</dbReference>
<dbReference type="InterPro" id="IPR036116">
    <property type="entry name" value="FN3_sf"/>
</dbReference>
<dbReference type="SMART" id="SM00584">
    <property type="entry name" value="TLDc"/>
    <property type="match status" value="1"/>
</dbReference>
<feature type="domain" description="Fibronectin type-III" evidence="7">
    <location>
        <begin position="2177"/>
        <end position="2272"/>
    </location>
</feature>
<evidence type="ECO:0000256" key="3">
    <source>
        <dbReference type="SAM" id="MobiDB-lite"/>
    </source>
</evidence>
<evidence type="ECO:0000256" key="2">
    <source>
        <dbReference type="ARBA" id="ARBA00023157"/>
    </source>
</evidence>
<feature type="region of interest" description="Disordered" evidence="3">
    <location>
        <begin position="3011"/>
        <end position="3129"/>
    </location>
</feature>
<dbReference type="FunFam" id="2.60.40.10:FF:000028">
    <property type="entry name" value="Neuronal cell adhesion molecule"/>
    <property type="match status" value="4"/>
</dbReference>
<dbReference type="InterPro" id="IPR000421">
    <property type="entry name" value="FA58C"/>
</dbReference>
<dbReference type="InterPro" id="IPR000998">
    <property type="entry name" value="MAM_dom"/>
</dbReference>
<dbReference type="Pfam" id="PF07534">
    <property type="entry name" value="TLD"/>
    <property type="match status" value="2"/>
</dbReference>
<dbReference type="Pfam" id="PF00041">
    <property type="entry name" value="fn3"/>
    <property type="match status" value="8"/>
</dbReference>
<dbReference type="InterPro" id="IPR006571">
    <property type="entry name" value="TLDc_dom"/>
</dbReference>
<dbReference type="SMART" id="SM00231">
    <property type="entry name" value="FA58C"/>
    <property type="match status" value="3"/>
</dbReference>
<feature type="domain" description="Fibronectin type-III" evidence="7">
    <location>
        <begin position="2377"/>
        <end position="2472"/>
    </location>
</feature>
<dbReference type="OrthoDB" id="10046852at2759"/>
<organism evidence="9 10">
    <name type="scientific">Stylophora pistillata</name>
    <name type="common">Smooth cauliflower coral</name>
    <dbReference type="NCBI Taxonomy" id="50429"/>
    <lineage>
        <taxon>Eukaryota</taxon>
        <taxon>Metazoa</taxon>
        <taxon>Cnidaria</taxon>
        <taxon>Anthozoa</taxon>
        <taxon>Hexacorallia</taxon>
        <taxon>Scleractinia</taxon>
        <taxon>Astrocoeniina</taxon>
        <taxon>Pocilloporidae</taxon>
        <taxon>Stylophora</taxon>
    </lineage>
</organism>
<dbReference type="CDD" id="cd00063">
    <property type="entry name" value="FN3"/>
    <property type="match status" value="9"/>
</dbReference>
<feature type="transmembrane region" description="Helical" evidence="4">
    <location>
        <begin position="2986"/>
        <end position="3006"/>
    </location>
</feature>
<feature type="compositionally biased region" description="Basic and acidic residues" evidence="3">
    <location>
        <begin position="3062"/>
        <end position="3100"/>
    </location>
</feature>
<feature type="domain" description="MAM" evidence="6">
    <location>
        <begin position="1217"/>
        <end position="1249"/>
    </location>
</feature>
<dbReference type="PANTHER" id="PTHR24543">
    <property type="entry name" value="MULTICOPPER OXIDASE-RELATED"/>
    <property type="match status" value="1"/>
</dbReference>
<dbReference type="Gene3D" id="2.60.120.200">
    <property type="match status" value="2"/>
</dbReference>
<dbReference type="SUPFAM" id="SSF49265">
    <property type="entry name" value="Fibronectin type III"/>
    <property type="match status" value="5"/>
</dbReference>
<dbReference type="PROSITE" id="PS01286">
    <property type="entry name" value="FA58C_2"/>
    <property type="match status" value="1"/>
</dbReference>
<feature type="region of interest" description="Disordered" evidence="3">
    <location>
        <begin position="2564"/>
        <end position="2584"/>
    </location>
</feature>
<keyword evidence="1" id="KW-0677">Repeat</keyword>
<reference evidence="10" key="1">
    <citation type="journal article" date="2017" name="bioRxiv">
        <title>Comparative analysis of the genomes of Stylophora pistillata and Acropora digitifera provides evidence for extensive differences between species of corals.</title>
        <authorList>
            <person name="Voolstra C.R."/>
            <person name="Li Y."/>
            <person name="Liew Y.J."/>
            <person name="Baumgarten S."/>
            <person name="Zoccola D."/>
            <person name="Flot J.-F."/>
            <person name="Tambutte S."/>
            <person name="Allemand D."/>
            <person name="Aranda M."/>
        </authorList>
    </citation>
    <scope>NUCLEOTIDE SEQUENCE [LARGE SCALE GENOMIC DNA]</scope>
</reference>
<feature type="domain" description="Fibronectin type-III" evidence="7">
    <location>
        <begin position="2477"/>
        <end position="2575"/>
    </location>
</feature>
<keyword evidence="10" id="KW-1185">Reference proteome</keyword>
<feature type="domain" description="Fibronectin type-III" evidence="7">
    <location>
        <begin position="2082"/>
        <end position="2172"/>
    </location>
</feature>
<comment type="caution">
    <text evidence="9">The sequence shown here is derived from an EMBL/GenBank/DDBJ whole genome shotgun (WGS) entry which is preliminary data.</text>
</comment>
<dbReference type="SUPFAM" id="SSF81324">
    <property type="entry name" value="Voltage-gated potassium channels"/>
    <property type="match status" value="1"/>
</dbReference>
<dbReference type="FunFam" id="2.60.120.260:FF:000002">
    <property type="entry name" value="Coagulation factor VIII"/>
    <property type="match status" value="1"/>
</dbReference>
<evidence type="ECO:0000259" key="6">
    <source>
        <dbReference type="PROSITE" id="PS50060"/>
    </source>
</evidence>
<dbReference type="PROSITE" id="PS50060">
    <property type="entry name" value="MAM_2"/>
    <property type="match status" value="1"/>
</dbReference>
<dbReference type="SUPFAM" id="SSF49785">
    <property type="entry name" value="Galactose-binding domain-like"/>
    <property type="match status" value="5"/>
</dbReference>
<dbReference type="EMBL" id="LSMT01000366">
    <property type="protein sequence ID" value="PFX19323.1"/>
    <property type="molecule type" value="Genomic_DNA"/>
</dbReference>
<keyword evidence="2" id="KW-1015">Disulfide bond</keyword>
<dbReference type="CDD" id="cd00057">
    <property type="entry name" value="FA58C"/>
    <property type="match status" value="2"/>
</dbReference>
<dbReference type="InterPro" id="IPR013783">
    <property type="entry name" value="Ig-like_fold"/>
</dbReference>
<dbReference type="PROSITE" id="PS50853">
    <property type="entry name" value="FN3"/>
    <property type="match status" value="8"/>
</dbReference>
<dbReference type="SUPFAM" id="SSF49899">
    <property type="entry name" value="Concanavalin A-like lectins/glucanases"/>
    <property type="match status" value="2"/>
</dbReference>
<feature type="transmembrane region" description="Helical" evidence="4">
    <location>
        <begin position="3182"/>
        <end position="3207"/>
    </location>
</feature>
<dbReference type="PROSITE" id="PS01285">
    <property type="entry name" value="FA58C_1"/>
    <property type="match status" value="1"/>
</dbReference>
<dbReference type="Gene3D" id="2.60.120.260">
    <property type="entry name" value="Galactose-binding domain-like"/>
    <property type="match status" value="5"/>
</dbReference>
<feature type="transmembrane region" description="Helical" evidence="4">
    <location>
        <begin position="3355"/>
        <end position="3377"/>
    </location>
</feature>
<keyword evidence="4" id="KW-0812">Transmembrane</keyword>
<evidence type="ECO:0000259" key="5">
    <source>
        <dbReference type="PROSITE" id="PS50022"/>
    </source>
</evidence>
<dbReference type="Pfam" id="PF00754">
    <property type="entry name" value="F5_F8_type_C"/>
    <property type="match status" value="4"/>
</dbReference>
<evidence type="ECO:0000313" key="9">
    <source>
        <dbReference type="EMBL" id="PFX19323.1"/>
    </source>
</evidence>
<accession>A0A2B4RRA7</accession>
<dbReference type="STRING" id="50429.A0A2B4RRA7"/>
<feature type="domain" description="TLDc" evidence="8">
    <location>
        <begin position="123"/>
        <end position="306"/>
    </location>
</feature>
<feature type="domain" description="Fibronectin type-III" evidence="7">
    <location>
        <begin position="2580"/>
        <end position="2675"/>
    </location>
</feature>
<evidence type="ECO:0000313" key="10">
    <source>
        <dbReference type="Proteomes" id="UP000225706"/>
    </source>
</evidence>
<evidence type="ECO:0000259" key="7">
    <source>
        <dbReference type="PROSITE" id="PS50853"/>
    </source>
</evidence>
<feature type="domain" description="F5/8 type C" evidence="5">
    <location>
        <begin position="594"/>
        <end position="753"/>
    </location>
</feature>
<dbReference type="GO" id="GO:0016020">
    <property type="term" value="C:membrane"/>
    <property type="evidence" value="ECO:0007669"/>
    <property type="project" value="InterPro"/>
</dbReference>
<dbReference type="InterPro" id="IPR008979">
    <property type="entry name" value="Galactose-bd-like_sf"/>
</dbReference>
<evidence type="ECO:0000259" key="8">
    <source>
        <dbReference type="PROSITE" id="PS51886"/>
    </source>
</evidence>
<dbReference type="PROSITE" id="PS50022">
    <property type="entry name" value="FA58C_3"/>
    <property type="match status" value="4"/>
</dbReference>
<evidence type="ECO:0000256" key="1">
    <source>
        <dbReference type="ARBA" id="ARBA00022737"/>
    </source>
</evidence>
<name>A0A2B4RRA7_STYPI</name>
<feature type="domain" description="F5/8 type C" evidence="5">
    <location>
        <begin position="307"/>
        <end position="412"/>
    </location>
</feature>
<protein>
    <submittedName>
        <fullName evidence="9">Phosphatidylinositol phosphatase PTPRQ</fullName>
    </submittedName>
</protein>
<dbReference type="PROSITE" id="PS51886">
    <property type="entry name" value="TLDC"/>
    <property type="match status" value="2"/>
</dbReference>
<evidence type="ECO:0000256" key="4">
    <source>
        <dbReference type="SAM" id="Phobius"/>
    </source>
</evidence>
<keyword evidence="4" id="KW-0472">Membrane</keyword>
<sequence>MYRSGWWYKKCSPNSLAVDSNGSSNGPTSPRRFTSMKIRGLTDNIHWSLSSANGSEVADESLLWRGKVEGDGVDLDTNVISLQGAGHVTLGRFHDNCPGNPSMCEDGFTVSFWMKYGVKFASCILGQNELYHEAIESMMSAVTPSRSKWIRCYHAKSDGCNAQAFHSRCDNKGPTVTLVRVREIVFGGFLDQNWGGPNGIRSISSDSAFLFNINNALELKPFKLNIKKSQKQIAALYDPTTGPVFGQDDLRVTFDNRSIPLYGASHIGHAYELPQGFNGTDQVDGMKLFAGTRIFSWDDLEVFYYDVPHASLGVSDPATVQNSAFNSSSEKVSLDYSAQSAPVGSASEWCAYYNDEHQWLEASIGYDPDHTNFELKALKSGGKSGMTWYLLNSSTDGKIWNEFKNGERIPEGKGVSFIGNLRYVRFIPESWDSRICMKVEVDAGKNKSQVAFNKLTASSELCMSPAYFARLHLTGECFSAWCPRPRSQDPHPWLSVNLNSLNQILFVATQGSDNGQDKTHVLSYYLSYVHEEDGTIRNYTENGNLKIFEGNWDGSTVVKNAILNPFQTKSLTFHIVDSKSDQCCLRVEIYGPRCQQPLGMENGAISDAQITASSWHTPSDPKAYVPSRARLHTQHNEDPYLAGGWVAAPDDVYPWLQVHLGNETFKVTRVATQGRNFYKQWVKKYKLQYSQDGVSFNYYKAYGETKHKSFWAKAESDIVAYRDLDPPIRARFIRFRPTLWHYFATMRVELYGCPLDCSPKPLGMENGAISDSHITASSENGLKWPAKNARLNYPQGGAWAPKLNPDEWLQIDFLNYRTSVTSVATQGRSIGNITQWVSTYRLQYSNLEYYFKYFKEDGTNEAKVFSGNIDGNSTVSHDLNPPIIARYVRFLPLTYHGLIAMRVELYYGCVQASEAEDDTIVSWRGTNSNSEDKAFELKQVNDLLTPHHQLSVTAANETYTLYIPTVPRTWHHVTFTWSKAWGIKFYQDGALVAGTGRSEKSVFVTKGESSGLFIIGNRVLTSGRSGKSNFQIQGLTVWPRLVSLAQLKHELETVTCHVMDQCLKQSYNDDFDWSFGISCTETYHTGPCGEHVLSGEVRRSFSNAAFNRKTEQYDRTSFSRMVVDGDFNSRSELGQVEETWWMVDLGREGLVTGVRLVFKLASNGNNTASRLDIIIVHETGKIEQSLCEAVNKSDIIANEVAYKVTSCGKPLLGRFVKVEIIFEGVVGNGNQGDLAIDNVMFTTNSNCSIIPDAANPSSVQGFRSDIIGHIPAYQAHLESWLTSVNFHGKLWKPCYSTAKDGWDSGIFHEKCDGKGATLTIARFNNTIFGGFSDHSWGGHPEGYRISTKSFLFRFDKKIGQLSEDQVLGMKQVHKLIQWKVDKGPVFGVEELAFSSNMKQAITSKLMNYTNPAALNNNYSSFEYLLVERYVSLHAVEVLTTGDTLCQSQCPLYQYCDEVKGWCKWDSAFQKARFCGIGNWTSYWPLDSHVNMVNLGGDEWGMFEGAVSTTQGARLGAVHTSGGGAGAVITLGEIIDKCLTEPSSCKNSNGFSLTLWLRHSTTYLNHNTVQQRLLTIGDNENIVFKIFQLAEQTEEHLAVELSLSSRNCLYIFPVPKFLWSLFAFVWNTTDLNIYRDGVKVDRFLDTKCVAISDFSSQRAVVSLQGDAMFDDLRIWSRTLEAKEIEGMFTCLGVPPWTCSTSDWTESMKTEGWSKCPQPNALLNGLIRGENGGLEDYIDRLEGAMCCSPPPKYKDDKLRCHRSGYYLNNRNELRIECHYGSFLQSFYRQGSSPATLDVVTTSNCCRLRSAPSSYHNCYFYHIGDFNRPGLAKCEEHYYIAGLHIGACRQLYCINRIKCCRMKTDEREDRNLEISLKVKLLDETWNATLTNASHIDFIQLEDKMKKKITDIYDKANKKHYLETILTPTFTPGSVIASFSMIFNVPQYDLISPLLEVINKTVGPNESNYLGDMGIHLMEVNPINVYGKSLQMTVTVANSSTFQLQWQFAEDDPEYGTFQGYQVLYRKISEITDEFLLSNDIKDNITQAWFFDAEECELYEFKVRAYSLEGYGKLSEAVNGSIPCKAIQNITATAITYSTMRVDWSPVKGSLFTAYNVTYSITEASLTRYQVVERSNSWVDLVNLRGMTLYSMKVGLMLEGGYTLWSEAVMSATPEGAPNAPPGNVTSYNLSSTSIYVTWSPVQGQFLHGILRAYQVFYRKASDTISPPKNISFKVSSLSARISNLDKFTVYSVWVKAVTIAAGPGSIIVNVTTGEDVPSLPPSNLTAFNLSSTVIRVVWEPIATEHINGLLLGYHVTTQKLSRVKRSVTMETVDASSLSVDLRGLSKFSQYRILINGFTSKGDGAAAEIKSWTDEDIPESPPTNLSARNNGSMTVDVYWYPVTQEGRNGIILGYSVLLFDAWGGFLQNATVMNSSHLFYQFHDLEAWTNYSVKVKAFTSKGTGPLSSSFVVQTAEDVPLVAPTNITGHNTSSTSILVAWQPVSPKEKNIRGILYGYRVYYIPRETSRPSVLKNVTVDVPTTDAQLANLNKYTLYHIHVTVRTRWDGPKSETISVSTDEGIPDSPPTNVSAHSNMSTVLDVVWYPVFQEDQNGIILGYQVILLDSWGEFLQNVTIMNSNQLYCQLKDLEPWVNRSVKVSAFTSKGNGPYSSSVRATFNEDVPLVVPANFTGHNTSSTSILVAWKPISPKEKNIRGLHRVPDLPPADVTAKRLGKTDIKVRWGLVPPGFRCGIITGYRITYNSSQSKTSSIDVPSDASEVILTSLAKFTFYFVYVQAHTIKGNGPAHYLKVATDMGVPNQGPPGLTADNRKTTHSVMIRWQPLPPSDDYGVLAGYRVRYQLAKLGDIAVSESFRKELVTSPGTNQVLLENLELKMAVTCCQSCETHGESFLDFSLDGDKGNSKKPSDAALREAISEKTEFHFPMPGSMDQEKFGAEHGYWPLVQTPGVAYIVNTGDSYTPSDALNDTLFECWAALLLVFATSLLAGFIMWILREGEEGRGRGKGKREGEEGRGRGKGKREGEEGRGRGKGKREGEEGRGRGRGRGKGKREGEEGRGRGKGKREGEEGRGRGKGKREGEGEGEEGRGRGKGKGKEKREGEEGTGRGRGKGKRRREGEEEGYILISPCLHKEYWVTLELRKRGKSGPVSTIYNAGACYGDRYAVSPVARIFTVLWMLIGLATQSLFVATVTMSLVSKSLDADYKLYGNKVAAIQDSFEYRFGLRRNALVNPDNQYTTYEEIANALLDGEVTGALIDAFVLGNRKDLFENPSLRIIKVFDYSSAYGLVLSGEAKKLRTCFGKFAQSHKKEIFQIIESHVESVEESSIPLAVERTTGLFDIESSMFQATLISSSVLLLVFLVEGLVWELAKRLKIRRTVATDRDRLKLLMQNTKSEMNGTVEGFTTEIKAVVEELKSKHSEQKRNLIKTLKSKQQKGISYKLNAHFAGESKS</sequence>
<feature type="domain" description="F5/8 type C" evidence="5">
    <location>
        <begin position="436"/>
        <end position="592"/>
    </location>
</feature>
<dbReference type="Proteomes" id="UP000225706">
    <property type="component" value="Unassembled WGS sequence"/>
</dbReference>
<dbReference type="Gene3D" id="2.60.40.10">
    <property type="entry name" value="Immunoglobulins"/>
    <property type="match status" value="9"/>
</dbReference>
<feature type="domain" description="F5/8 type C" evidence="5">
    <location>
        <begin position="757"/>
        <end position="908"/>
    </location>
</feature>
<feature type="domain" description="Fibronectin type-III" evidence="7">
    <location>
        <begin position="1984"/>
        <end position="2081"/>
    </location>
</feature>
<dbReference type="SMART" id="SM00060">
    <property type="entry name" value="FN3"/>
    <property type="match status" value="9"/>
</dbReference>
<proteinExistence type="predicted"/>
<dbReference type="InterPro" id="IPR013320">
    <property type="entry name" value="ConA-like_dom_sf"/>
</dbReference>
<feature type="domain" description="Fibronectin type-III" evidence="7">
    <location>
        <begin position="2718"/>
        <end position="2812"/>
    </location>
</feature>
<feature type="compositionally biased region" description="Basic and acidic residues" evidence="3">
    <location>
        <begin position="3011"/>
        <end position="3053"/>
    </location>
</feature>
<dbReference type="Pfam" id="PF13385">
    <property type="entry name" value="Laminin_G_3"/>
    <property type="match status" value="2"/>
</dbReference>
<feature type="domain" description="TLDc" evidence="8">
    <location>
        <begin position="1269"/>
        <end position="1432"/>
    </location>
</feature>
<dbReference type="FunFam" id="2.60.120.260:FF:000016">
    <property type="entry name" value="Contactin-associated protein-like 4 isoform 1"/>
    <property type="match status" value="1"/>
</dbReference>
<keyword evidence="4" id="KW-1133">Transmembrane helix</keyword>